<gene>
    <name evidence="6" type="ORF">Psuf_018900</name>
</gene>
<evidence type="ECO:0000256" key="1">
    <source>
        <dbReference type="ARBA" id="ARBA00022450"/>
    </source>
</evidence>
<dbReference type="InterPro" id="IPR006162">
    <property type="entry name" value="Ppantetheine_attach_site"/>
</dbReference>
<dbReference type="CDD" id="cd08956">
    <property type="entry name" value="KR_3_FAS_SDR_x"/>
    <property type="match status" value="1"/>
</dbReference>
<keyword evidence="2" id="KW-0597">Phosphoprotein</keyword>
<dbReference type="InterPro" id="IPR011032">
    <property type="entry name" value="GroES-like_sf"/>
</dbReference>
<dbReference type="InterPro" id="IPR057326">
    <property type="entry name" value="KR_dom"/>
</dbReference>
<protein>
    <recommendedName>
        <fullName evidence="5">Carrier domain-containing protein</fullName>
    </recommendedName>
</protein>
<dbReference type="SMART" id="SM00823">
    <property type="entry name" value="PKS_PP"/>
    <property type="match status" value="1"/>
</dbReference>
<dbReference type="Gene3D" id="1.10.1200.10">
    <property type="entry name" value="ACP-like"/>
    <property type="match status" value="1"/>
</dbReference>
<dbReference type="CDD" id="cd05195">
    <property type="entry name" value="enoyl_red"/>
    <property type="match status" value="1"/>
</dbReference>
<dbReference type="Gene3D" id="3.40.50.720">
    <property type="entry name" value="NAD(P)-binding Rossmann-like Domain"/>
    <property type="match status" value="1"/>
</dbReference>
<feature type="domain" description="Carrier" evidence="5">
    <location>
        <begin position="669"/>
        <end position="744"/>
    </location>
</feature>
<dbReference type="InterPro" id="IPR050091">
    <property type="entry name" value="PKS_NRPS_Biosynth_Enz"/>
</dbReference>
<dbReference type="SUPFAM" id="SSF50129">
    <property type="entry name" value="GroES-like"/>
    <property type="match status" value="1"/>
</dbReference>
<organism evidence="6 7">
    <name type="scientific">Phytohabitans suffuscus</name>
    <dbReference type="NCBI Taxonomy" id="624315"/>
    <lineage>
        <taxon>Bacteria</taxon>
        <taxon>Bacillati</taxon>
        <taxon>Actinomycetota</taxon>
        <taxon>Actinomycetes</taxon>
        <taxon>Micromonosporales</taxon>
        <taxon>Micromonosporaceae</taxon>
    </lineage>
</organism>
<dbReference type="PROSITE" id="PS00012">
    <property type="entry name" value="PHOSPHOPANTETHEINE"/>
    <property type="match status" value="1"/>
</dbReference>
<dbReference type="PANTHER" id="PTHR43775:SF51">
    <property type="entry name" value="INACTIVE PHENOLPHTHIOCEROL SYNTHESIS POLYKETIDE SYNTHASE TYPE I PKS1-RELATED"/>
    <property type="match status" value="1"/>
</dbReference>
<dbReference type="AlphaFoldDB" id="A0A6F8YET3"/>
<dbReference type="Pfam" id="PF13602">
    <property type="entry name" value="ADH_zinc_N_2"/>
    <property type="match status" value="1"/>
</dbReference>
<dbReference type="GO" id="GO:0031177">
    <property type="term" value="F:phosphopantetheine binding"/>
    <property type="evidence" value="ECO:0007669"/>
    <property type="project" value="InterPro"/>
</dbReference>
<dbReference type="SMART" id="SM00829">
    <property type="entry name" value="PKS_ER"/>
    <property type="match status" value="1"/>
</dbReference>
<dbReference type="SUPFAM" id="SSF51735">
    <property type="entry name" value="NAD(P)-binding Rossmann-fold domains"/>
    <property type="match status" value="3"/>
</dbReference>
<evidence type="ECO:0000313" key="6">
    <source>
        <dbReference type="EMBL" id="BCB84577.1"/>
    </source>
</evidence>
<keyword evidence="7" id="KW-1185">Reference proteome</keyword>
<reference evidence="6 7" key="2">
    <citation type="submission" date="2020-03" db="EMBL/GenBank/DDBJ databases">
        <authorList>
            <person name="Ichikawa N."/>
            <person name="Kimura A."/>
            <person name="Kitahashi Y."/>
            <person name="Uohara A."/>
        </authorList>
    </citation>
    <scope>NUCLEOTIDE SEQUENCE [LARGE SCALE GENOMIC DNA]</scope>
    <source>
        <strain evidence="6 7">NBRC 105367</strain>
    </source>
</reference>
<evidence type="ECO:0000256" key="4">
    <source>
        <dbReference type="SAM" id="MobiDB-lite"/>
    </source>
</evidence>
<evidence type="ECO:0000256" key="2">
    <source>
        <dbReference type="ARBA" id="ARBA00022553"/>
    </source>
</evidence>
<dbReference type="Pfam" id="PF00550">
    <property type="entry name" value="PP-binding"/>
    <property type="match status" value="1"/>
</dbReference>
<name>A0A6F8YET3_9ACTN</name>
<accession>A0A6F8YET3</accession>
<dbReference type="Gene3D" id="3.40.50.11460">
    <property type="match status" value="1"/>
</dbReference>
<sequence>MVRQAQSEHPGRFVLLDLDPAGAGPDWAALGQILTGTPEPQLAVRNDVPHVARLTRPPSSPTVAGGLDTRTGWRMDVTEGGEVAQVPAVERPLRDGEVRVGVRAAGINFYDVAVTLGMVSGHQGLGVEGAGVVTEVGPGVRDFRVGDRVLGLLSGAFAPYAVADAREIAPIPRGWSYRQAASVPAVFLTAYYALVDLAGWDLRPGGCAGRRLLVHAAAGGVGMAAVQLATACGATVFATASPAKWPTVVATGVPANRLANSRTTDFAGLFLDRTGGAGMEVILSSLAGDMVDASLRLLPRGGHYLEMGKADVRDAAAVADQYPGVRYHAFDLRQAGPHRIGQMLAAVLDLFGQGRLRPLPCRGWEVAQLPEALRYISRGRHIGKNVVRVPVPLDPEGTVLVTGGTGTLGALVAHHLVHRHGVRRLLLVSRRGPAAPGARELRDALTEAGAAAVTIAACDASDRQALAAVLDGVPTGHPLTAAVHATGTLHDAPIAAMSTDQLHGVLRSKIDSAMHLIDLTRGLDLATTVLFSSASGVLGGGGQANYAAANAFLDTLAGLCRAGDQPITSIAWGLWEDTSGMTAGLTDASRARMARSALTALPAAAALTMMDAAVRGGHPTVVAANLDLTRLPGDPLWNRLRPSSQRPTAVTGVPLPDRLAAQSPARRHQALLALVRAETAVVLAHPAPETIDAQRGFLDLGLDSLTAIELRNRLAAATGIRLPATTIFDHPTPHALAARLAEDLTADLTATAAPPGVDVLTRIDQLQAALAGADEATVREATRRLQELIGAVSGPRANGARQRPWSPPPPRSCWPLSTVN</sequence>
<dbReference type="Proteomes" id="UP000503011">
    <property type="component" value="Chromosome"/>
</dbReference>
<dbReference type="InterPro" id="IPR036736">
    <property type="entry name" value="ACP-like_sf"/>
</dbReference>
<dbReference type="PANTHER" id="PTHR43775">
    <property type="entry name" value="FATTY ACID SYNTHASE"/>
    <property type="match status" value="1"/>
</dbReference>
<dbReference type="SUPFAM" id="SSF47336">
    <property type="entry name" value="ACP-like"/>
    <property type="match status" value="1"/>
</dbReference>
<dbReference type="FunFam" id="1.10.1200.10:FF:000007">
    <property type="entry name" value="Probable polyketide synthase pks17"/>
    <property type="match status" value="1"/>
</dbReference>
<dbReference type="InterPro" id="IPR020843">
    <property type="entry name" value="ER"/>
</dbReference>
<dbReference type="InterPro" id="IPR009081">
    <property type="entry name" value="PP-bd_ACP"/>
</dbReference>
<dbReference type="InterPro" id="IPR020806">
    <property type="entry name" value="PKS_PP-bd"/>
</dbReference>
<dbReference type="GO" id="GO:0016491">
    <property type="term" value="F:oxidoreductase activity"/>
    <property type="evidence" value="ECO:0007669"/>
    <property type="project" value="InterPro"/>
</dbReference>
<evidence type="ECO:0000313" key="7">
    <source>
        <dbReference type="Proteomes" id="UP000503011"/>
    </source>
</evidence>
<evidence type="ECO:0000259" key="5">
    <source>
        <dbReference type="PROSITE" id="PS50075"/>
    </source>
</evidence>
<dbReference type="KEGG" id="psuu:Psuf_018900"/>
<dbReference type="InterPro" id="IPR013968">
    <property type="entry name" value="PKS_KR"/>
</dbReference>
<dbReference type="SMART" id="SM00822">
    <property type="entry name" value="PKS_KR"/>
    <property type="match status" value="1"/>
</dbReference>
<dbReference type="InterPro" id="IPR013154">
    <property type="entry name" value="ADH-like_N"/>
</dbReference>
<dbReference type="GO" id="GO:0004312">
    <property type="term" value="F:fatty acid synthase activity"/>
    <property type="evidence" value="ECO:0007669"/>
    <property type="project" value="TreeGrafter"/>
</dbReference>
<dbReference type="Pfam" id="PF08659">
    <property type="entry name" value="KR"/>
    <property type="match status" value="1"/>
</dbReference>
<dbReference type="InterPro" id="IPR036291">
    <property type="entry name" value="NAD(P)-bd_dom_sf"/>
</dbReference>
<dbReference type="Pfam" id="PF08240">
    <property type="entry name" value="ADH_N"/>
    <property type="match status" value="1"/>
</dbReference>
<reference evidence="6 7" key="1">
    <citation type="submission" date="2020-03" db="EMBL/GenBank/DDBJ databases">
        <title>Whole genome shotgun sequence of Phytohabitans suffuscus NBRC 105367.</title>
        <authorList>
            <person name="Komaki H."/>
            <person name="Tamura T."/>
        </authorList>
    </citation>
    <scope>NUCLEOTIDE SEQUENCE [LARGE SCALE GENOMIC DNA]</scope>
    <source>
        <strain evidence="6 7">NBRC 105367</strain>
    </source>
</reference>
<dbReference type="SMART" id="SM01294">
    <property type="entry name" value="PKS_PP_betabranch"/>
    <property type="match status" value="1"/>
</dbReference>
<proteinExistence type="predicted"/>
<dbReference type="PROSITE" id="PS50075">
    <property type="entry name" value="CARRIER"/>
    <property type="match status" value="1"/>
</dbReference>
<keyword evidence="3" id="KW-0808">Transferase</keyword>
<evidence type="ECO:0000256" key="3">
    <source>
        <dbReference type="ARBA" id="ARBA00022679"/>
    </source>
</evidence>
<dbReference type="EMBL" id="AP022871">
    <property type="protein sequence ID" value="BCB84577.1"/>
    <property type="molecule type" value="Genomic_DNA"/>
</dbReference>
<feature type="region of interest" description="Disordered" evidence="4">
    <location>
        <begin position="792"/>
        <end position="820"/>
    </location>
</feature>
<dbReference type="GO" id="GO:0006633">
    <property type="term" value="P:fatty acid biosynthetic process"/>
    <property type="evidence" value="ECO:0007669"/>
    <property type="project" value="TreeGrafter"/>
</dbReference>
<keyword evidence="1" id="KW-0596">Phosphopantetheine</keyword>
<dbReference type="Gene3D" id="3.90.180.10">
    <property type="entry name" value="Medium-chain alcohol dehydrogenases, catalytic domain"/>
    <property type="match status" value="1"/>
</dbReference>